<dbReference type="SUPFAM" id="SSF52540">
    <property type="entry name" value="P-loop containing nucleoside triphosphate hydrolases"/>
    <property type="match status" value="1"/>
</dbReference>
<protein>
    <submittedName>
        <fullName evidence="2">AAA domain family protein</fullName>
    </submittedName>
</protein>
<dbReference type="GO" id="GO:0005524">
    <property type="term" value="F:ATP binding"/>
    <property type="evidence" value="ECO:0007669"/>
    <property type="project" value="InterPro"/>
</dbReference>
<dbReference type="InterPro" id="IPR027417">
    <property type="entry name" value="P-loop_NTPase"/>
</dbReference>
<name>A0A0C1U0C1_9CLOT</name>
<dbReference type="Proteomes" id="UP000031366">
    <property type="component" value="Unassembled WGS sequence"/>
</dbReference>
<gene>
    <name evidence="2" type="ORF">U732_92</name>
</gene>
<dbReference type="GO" id="GO:0016887">
    <property type="term" value="F:ATP hydrolysis activity"/>
    <property type="evidence" value="ECO:0007669"/>
    <property type="project" value="InterPro"/>
</dbReference>
<dbReference type="AlphaFoldDB" id="A0A0C1U0C1"/>
<reference evidence="2 3" key="1">
    <citation type="journal article" date="2015" name="Infect. Genet. Evol.">
        <title>Genomic sequences of six botulinum neurotoxin-producing strains representing three clostridial species illustrate the mobility and diversity of botulinum neurotoxin genes.</title>
        <authorList>
            <person name="Smith T.J."/>
            <person name="Hill K.K."/>
            <person name="Xie G."/>
            <person name="Foley B.T."/>
            <person name="Williamson C.H."/>
            <person name="Foster J.T."/>
            <person name="Johnson S.L."/>
            <person name="Chertkov O."/>
            <person name="Teshima H."/>
            <person name="Gibbons H.S."/>
            <person name="Johnsky L.A."/>
            <person name="Karavis M.A."/>
            <person name="Smith L.A."/>
        </authorList>
    </citation>
    <scope>NUCLEOTIDE SEQUENCE [LARGE SCALE GENOMIC DNA]</scope>
    <source>
        <strain evidence="2 3">CDC 2741</strain>
    </source>
</reference>
<comment type="caution">
    <text evidence="2">The sequence shown here is derived from an EMBL/GenBank/DDBJ whole genome shotgun (WGS) entry which is preliminary data.</text>
</comment>
<accession>A0A0C1U0C1</accession>
<evidence type="ECO:0000313" key="2">
    <source>
        <dbReference type="EMBL" id="KIE44963.1"/>
    </source>
</evidence>
<dbReference type="CDD" id="cd00009">
    <property type="entry name" value="AAA"/>
    <property type="match status" value="1"/>
</dbReference>
<dbReference type="Gene3D" id="3.40.50.300">
    <property type="entry name" value="P-loop containing nucleotide triphosphate hydrolases"/>
    <property type="match status" value="1"/>
</dbReference>
<dbReference type="OrthoDB" id="9783370at2"/>
<evidence type="ECO:0000313" key="3">
    <source>
        <dbReference type="Proteomes" id="UP000031366"/>
    </source>
</evidence>
<organism evidence="2 3">
    <name type="scientific">Clostridium argentinense CDC 2741</name>
    <dbReference type="NCBI Taxonomy" id="1418104"/>
    <lineage>
        <taxon>Bacteria</taxon>
        <taxon>Bacillati</taxon>
        <taxon>Bacillota</taxon>
        <taxon>Clostridia</taxon>
        <taxon>Eubacteriales</taxon>
        <taxon>Clostridiaceae</taxon>
        <taxon>Clostridium</taxon>
    </lineage>
</organism>
<dbReference type="EMBL" id="AYSO01000020">
    <property type="protein sequence ID" value="KIE44963.1"/>
    <property type="molecule type" value="Genomic_DNA"/>
</dbReference>
<keyword evidence="3" id="KW-1185">Reference proteome</keyword>
<dbReference type="InterPro" id="IPR011704">
    <property type="entry name" value="ATPase_dyneun-rel_AAA"/>
</dbReference>
<evidence type="ECO:0000259" key="1">
    <source>
        <dbReference type="SMART" id="SM00382"/>
    </source>
</evidence>
<dbReference type="InterPro" id="IPR003593">
    <property type="entry name" value="AAA+_ATPase"/>
</dbReference>
<dbReference type="RefSeq" id="WP_039635728.1">
    <property type="nucleotide sequence ID" value="NZ_AYSO01000020.1"/>
</dbReference>
<dbReference type="Pfam" id="PF07728">
    <property type="entry name" value="AAA_5"/>
    <property type="match status" value="1"/>
</dbReference>
<proteinExistence type="predicted"/>
<feature type="domain" description="AAA+ ATPase" evidence="1">
    <location>
        <begin position="35"/>
        <end position="194"/>
    </location>
</feature>
<dbReference type="SMART" id="SM00382">
    <property type="entry name" value="AAA"/>
    <property type="match status" value="1"/>
</dbReference>
<sequence>MILGERMKKAGYILGEDNEKLLNLFHIAGTRETKSIPSMLITGKPGAGKTSLAECFASAIGAKCFYVQCYPGMGSDNFYSEPNIEAIIRNDSLNAIKKGILIKAIEATTDGDVVLILDELDKSRKEVDSFLLDFIQNGRISTGQEIYRRSGGNIWMFATSNNERELSSALGNRLRKLEIQMGVSQFLEILDLPEDHYLGKVYNKDLNFSVRQAKMYLDDLKFLNTDYDLDVLNQYLSKEIQVDSLQDMKLIQNENYEAQFMPLSAKVWKLNENLLNIDHIEYDYDEDEYFIYPKTPEEMKILLENDKSFDGWFDVSMKLNQKDIKWLNNKGILHFGIYVADNKMFKIVKIKDNTKIYFKSYDIRRLKGIEGFEIFENCESDNYEED</sequence>